<organism evidence="3 5">
    <name type="scientific">Paraburkholderia madseniana</name>
    <dbReference type="NCBI Taxonomy" id="2599607"/>
    <lineage>
        <taxon>Bacteria</taxon>
        <taxon>Pseudomonadati</taxon>
        <taxon>Pseudomonadota</taxon>
        <taxon>Betaproteobacteria</taxon>
        <taxon>Burkholderiales</taxon>
        <taxon>Burkholderiaceae</taxon>
        <taxon>Paraburkholderia</taxon>
    </lineage>
</organism>
<sequence>MTSKSLKRLSGAALALLAFTGSAYAEGECSVAKLKGTFAFSAHGNLLGILEPVTGTLHPLATPAIIDGVAIQTFDGAGSISRRTDFLNTNGAPRGGQTDFNPNQSGTYTVKSDCTGTMHIKYDSGAVLDAEIVIADDSSTIKGILSKETVPSFNTTPDGTTCTFGCALGVQVSLDGKRTEGSSERQRDR</sequence>
<evidence type="ECO:0000256" key="1">
    <source>
        <dbReference type="SAM" id="SignalP"/>
    </source>
</evidence>
<keyword evidence="1" id="KW-0732">Signal</keyword>
<evidence type="ECO:0000313" key="2">
    <source>
        <dbReference type="EMBL" id="MCX4152315.1"/>
    </source>
</evidence>
<dbReference type="Proteomes" id="UP001209412">
    <property type="component" value="Unassembled WGS sequence"/>
</dbReference>
<comment type="caution">
    <text evidence="3">The sequence shown here is derived from an EMBL/GenBank/DDBJ whole genome shotgun (WGS) entry which is preliminary data.</text>
</comment>
<proteinExistence type="predicted"/>
<name>A0AAP5F293_9BURK</name>
<keyword evidence="4" id="KW-1185">Reference proteome</keyword>
<protein>
    <submittedName>
        <fullName evidence="3">Uncharacterized protein</fullName>
    </submittedName>
</protein>
<dbReference type="AlphaFoldDB" id="A0AAP5F293"/>
<gene>
    <name evidence="3" type="ORF">NIE36_44240</name>
    <name evidence="2" type="ORF">OSB80_44350</name>
</gene>
<dbReference type="RefSeq" id="WP_266262245.1">
    <property type="nucleotide sequence ID" value="NZ_JAMXWF010000089.1"/>
</dbReference>
<reference evidence="3" key="1">
    <citation type="submission" date="2022-06" db="EMBL/GenBank/DDBJ databases">
        <title>PHB producers.</title>
        <authorList>
            <person name="Besaury L."/>
        </authorList>
    </citation>
    <scope>NUCLEOTIDE SEQUENCE</scope>
    <source>
        <strain evidence="3 4">SEWS6</strain>
    </source>
</reference>
<evidence type="ECO:0000313" key="5">
    <source>
        <dbReference type="Proteomes" id="UP001242288"/>
    </source>
</evidence>
<dbReference type="EMBL" id="JAMXWF010000089">
    <property type="protein sequence ID" value="MDQ6414127.1"/>
    <property type="molecule type" value="Genomic_DNA"/>
</dbReference>
<dbReference type="EMBL" id="JAPKHW010000089">
    <property type="protein sequence ID" value="MCX4152315.1"/>
    <property type="molecule type" value="Genomic_DNA"/>
</dbReference>
<evidence type="ECO:0000313" key="3">
    <source>
        <dbReference type="EMBL" id="MDQ6414127.1"/>
    </source>
</evidence>
<feature type="signal peptide" evidence="1">
    <location>
        <begin position="1"/>
        <end position="25"/>
    </location>
</feature>
<evidence type="ECO:0000313" key="4">
    <source>
        <dbReference type="Proteomes" id="UP001209412"/>
    </source>
</evidence>
<feature type="chain" id="PRO_5042873202" evidence="1">
    <location>
        <begin position="26"/>
        <end position="189"/>
    </location>
</feature>
<accession>A0AAP5F293</accession>
<dbReference type="Proteomes" id="UP001242288">
    <property type="component" value="Unassembled WGS sequence"/>
</dbReference>